<accession>T2JEC7</accession>
<protein>
    <submittedName>
        <fullName evidence="2">Two-component hybrid sensor and regulator</fullName>
    </submittedName>
</protein>
<evidence type="ECO:0000313" key="3">
    <source>
        <dbReference type="Proteomes" id="UP000018198"/>
    </source>
</evidence>
<dbReference type="Proteomes" id="UP000018198">
    <property type="component" value="Unassembled WGS sequence"/>
</dbReference>
<proteinExistence type="predicted"/>
<reference evidence="2 3" key="2">
    <citation type="submission" date="2013-09" db="EMBL/GenBank/DDBJ databases">
        <title>Whole genome comparison of six Crocosphaera watsonii strains with differing phenotypes.</title>
        <authorList>
            <person name="Bench S.R."/>
            <person name="Heller P."/>
            <person name="Frank I."/>
            <person name="Arciniega M."/>
            <person name="Shilova I.N."/>
            <person name="Zehr J.P."/>
        </authorList>
    </citation>
    <scope>NUCLEOTIDE SEQUENCE [LARGE SCALE GENOMIC DNA]</scope>
    <source>
        <strain evidence="2 3">WH 0401</strain>
    </source>
</reference>
<gene>
    <name evidence="2" type="ORF">CWATWH0401_2576</name>
</gene>
<keyword evidence="1" id="KW-0812">Transmembrane</keyword>
<dbReference type="EMBL" id="CAQM01000846">
    <property type="protein sequence ID" value="CCQ64213.1"/>
    <property type="molecule type" value="Genomic_DNA"/>
</dbReference>
<dbReference type="AlphaFoldDB" id="T2JEC7"/>
<evidence type="ECO:0000256" key="1">
    <source>
        <dbReference type="SAM" id="Phobius"/>
    </source>
</evidence>
<feature type="transmembrane region" description="Helical" evidence="1">
    <location>
        <begin position="18"/>
        <end position="43"/>
    </location>
</feature>
<evidence type="ECO:0000313" key="2">
    <source>
        <dbReference type="EMBL" id="CCQ64213.1"/>
    </source>
</evidence>
<reference evidence="2 3" key="1">
    <citation type="submission" date="2013-01" db="EMBL/GenBank/DDBJ databases">
        <authorList>
            <person name="Bench S."/>
        </authorList>
    </citation>
    <scope>NUCLEOTIDE SEQUENCE [LARGE SCALE GENOMIC DNA]</scope>
    <source>
        <strain evidence="2 3">WH 0401</strain>
    </source>
</reference>
<organism evidence="2 3">
    <name type="scientific">Crocosphaera watsonii WH 0401</name>
    <dbReference type="NCBI Taxonomy" id="555881"/>
    <lineage>
        <taxon>Bacteria</taxon>
        <taxon>Bacillati</taxon>
        <taxon>Cyanobacteriota</taxon>
        <taxon>Cyanophyceae</taxon>
        <taxon>Oscillatoriophycideae</taxon>
        <taxon>Chroococcales</taxon>
        <taxon>Aphanothecaceae</taxon>
        <taxon>Crocosphaera</taxon>
    </lineage>
</organism>
<comment type="caution">
    <text evidence="2">The sequence shown here is derived from an EMBL/GenBank/DDBJ whole genome shotgun (WGS) entry which is preliminary data.</text>
</comment>
<sequence>MIADDSWFLTIIPEDNQYIIVIESMLLLLLGLGITTLITNYLWKTLSEKKSY</sequence>
<keyword evidence="1" id="KW-1133">Transmembrane helix</keyword>
<keyword evidence="1" id="KW-0472">Membrane</keyword>
<name>T2JEC7_CROWT</name>